<protein>
    <recommendedName>
        <fullName evidence="1">GIY-YIG catalytic domain-containing protein</fullName>
    </recommendedName>
</protein>
<organism evidence="2 3">
    <name type="scientific">Hyphomonas johnsonii MHS-2</name>
    <dbReference type="NCBI Taxonomy" id="1280950"/>
    <lineage>
        <taxon>Bacteria</taxon>
        <taxon>Pseudomonadati</taxon>
        <taxon>Pseudomonadota</taxon>
        <taxon>Alphaproteobacteria</taxon>
        <taxon>Hyphomonadales</taxon>
        <taxon>Hyphomonadaceae</taxon>
        <taxon>Hyphomonas</taxon>
    </lineage>
</organism>
<name>A0A059FCR9_9PROT</name>
<dbReference type="PATRIC" id="fig|1280950.3.peg.3174"/>
<sequence>MTTMDIRDALRQASRAWTPASPAEKGFYAIYLKHGVSLARTRTPDDGLLYIGMTEAGFAARDHFRPQNGTSSSTFRRSVGAILKSRLSLTALPRDRSGRWQSYYHYRFNDPGEAALSEWMFQSLNVARVPFDNDILAAEIKLIAALEPPLNLTHWPNPQRDDIMCLRRICAIEARANLERTAA</sequence>
<evidence type="ECO:0000259" key="1">
    <source>
        <dbReference type="Pfam" id="PF20815"/>
    </source>
</evidence>
<evidence type="ECO:0000313" key="2">
    <source>
        <dbReference type="EMBL" id="KCZ88341.1"/>
    </source>
</evidence>
<keyword evidence="3" id="KW-1185">Reference proteome</keyword>
<accession>A0A059FCR9</accession>
<dbReference type="STRING" id="1280950.HJO_15803"/>
<feature type="domain" description="GIY-YIG catalytic" evidence="1">
    <location>
        <begin position="44"/>
        <end position="159"/>
    </location>
</feature>
<evidence type="ECO:0000313" key="3">
    <source>
        <dbReference type="Proteomes" id="UP000025171"/>
    </source>
</evidence>
<dbReference type="InterPro" id="IPR049311">
    <property type="entry name" value="GIY_YIG_cat"/>
</dbReference>
<dbReference type="RefSeq" id="WP_035618898.1">
    <property type="nucleotide sequence ID" value="NZ_ARYK01000010.1"/>
</dbReference>
<dbReference type="EMBL" id="ARYK01000010">
    <property type="protein sequence ID" value="KCZ88341.1"/>
    <property type="molecule type" value="Genomic_DNA"/>
</dbReference>
<gene>
    <name evidence="2" type="ORF">HJO_15803</name>
</gene>
<dbReference type="OrthoDB" id="7627937at2"/>
<proteinExistence type="predicted"/>
<dbReference type="Pfam" id="PF20815">
    <property type="entry name" value="GIY_YIG_2"/>
    <property type="match status" value="1"/>
</dbReference>
<dbReference type="eggNOG" id="ENOG5033KUK">
    <property type="taxonomic scope" value="Bacteria"/>
</dbReference>
<reference evidence="2 3" key="1">
    <citation type="journal article" date="2014" name="Antonie Van Leeuwenhoek">
        <title>Hyphomonas beringensis sp. nov. and Hyphomonas chukchiensis sp. nov., isolated from surface seawater of the Bering Sea and Chukchi Sea.</title>
        <authorList>
            <person name="Li C."/>
            <person name="Lai Q."/>
            <person name="Li G."/>
            <person name="Dong C."/>
            <person name="Wang J."/>
            <person name="Liao Y."/>
            <person name="Shao Z."/>
        </authorList>
    </citation>
    <scope>NUCLEOTIDE SEQUENCE [LARGE SCALE GENOMIC DNA]</scope>
    <source>
        <strain evidence="2 3">MHS-2</strain>
    </source>
</reference>
<comment type="caution">
    <text evidence="2">The sequence shown here is derived from an EMBL/GenBank/DDBJ whole genome shotgun (WGS) entry which is preliminary data.</text>
</comment>
<dbReference type="Proteomes" id="UP000025171">
    <property type="component" value="Unassembled WGS sequence"/>
</dbReference>
<dbReference type="AlphaFoldDB" id="A0A059FCR9"/>